<evidence type="ECO:0000256" key="1">
    <source>
        <dbReference type="SAM" id="SignalP"/>
    </source>
</evidence>
<organism evidence="2">
    <name type="scientific">Roseihalotalea indica</name>
    <dbReference type="NCBI Taxonomy" id="2867963"/>
    <lineage>
        <taxon>Bacteria</taxon>
        <taxon>Pseudomonadati</taxon>
        <taxon>Bacteroidota</taxon>
        <taxon>Cytophagia</taxon>
        <taxon>Cytophagales</taxon>
        <taxon>Catalimonadaceae</taxon>
        <taxon>Roseihalotalea</taxon>
    </lineage>
</organism>
<reference evidence="2" key="1">
    <citation type="journal article" date="2023" name="Comput. Struct. Biotechnol. J.">
        <title>Discovery of a novel marine Bacteroidetes with a rich repertoire of carbohydrate-active enzymes.</title>
        <authorList>
            <person name="Chen B."/>
            <person name="Liu G."/>
            <person name="Chen Q."/>
            <person name="Wang H."/>
            <person name="Liu L."/>
            <person name="Tang K."/>
        </authorList>
    </citation>
    <scope>NUCLEOTIDE SEQUENCE</scope>
    <source>
        <strain evidence="2">TK19036</strain>
    </source>
</reference>
<proteinExistence type="predicted"/>
<dbReference type="PROSITE" id="PS51257">
    <property type="entry name" value="PROKAR_LIPOPROTEIN"/>
    <property type="match status" value="1"/>
</dbReference>
<evidence type="ECO:0008006" key="3">
    <source>
        <dbReference type="Google" id="ProtNLM"/>
    </source>
</evidence>
<feature type="chain" id="PRO_5041272384" description="Lipoprotein" evidence="1">
    <location>
        <begin position="21"/>
        <end position="123"/>
    </location>
</feature>
<gene>
    <name evidence="2" type="ORF">K4G66_20255</name>
</gene>
<protein>
    <recommendedName>
        <fullName evidence="3">Lipoprotein</fullName>
    </recommendedName>
</protein>
<dbReference type="EMBL" id="CP120682">
    <property type="protein sequence ID" value="WKN34710.1"/>
    <property type="molecule type" value="Genomic_DNA"/>
</dbReference>
<dbReference type="AlphaFoldDB" id="A0AA49GLD7"/>
<accession>A0AA49GLD7</accession>
<keyword evidence="1" id="KW-0732">Signal</keyword>
<reference evidence="2" key="2">
    <citation type="journal article" date="2024" name="Antonie Van Leeuwenhoek">
        <title>Roseihalotalea indica gen. nov., sp. nov., a halophilic Bacteroidetes from mesopelagic Southwest Indian Ocean with higher carbohydrate metabolic potential.</title>
        <authorList>
            <person name="Chen B."/>
            <person name="Zhang M."/>
            <person name="Lin D."/>
            <person name="Ye J."/>
            <person name="Tang K."/>
        </authorList>
    </citation>
    <scope>NUCLEOTIDE SEQUENCE</scope>
    <source>
        <strain evidence="2">TK19036</strain>
    </source>
</reference>
<sequence>MTRFALPLCLILLFVAACHPFDSTKIIEPTDYQIQSVSFHLKKDIVPTNMVAQKMEDDQKFTLVGASLKKGNKEFIGLWLFNNEDPDDIHSVNKNATDFSEFPQLQAFNVEAEADNVMAFLNR</sequence>
<feature type="signal peptide" evidence="1">
    <location>
        <begin position="1"/>
        <end position="20"/>
    </location>
</feature>
<evidence type="ECO:0000313" key="2">
    <source>
        <dbReference type="EMBL" id="WKN34710.1"/>
    </source>
</evidence>
<name>A0AA49GLD7_9BACT</name>